<reference evidence="2 3" key="1">
    <citation type="journal article" date="2019" name="Commun. Biol.">
        <title>The bagworm genome reveals a unique fibroin gene that provides high tensile strength.</title>
        <authorList>
            <person name="Kono N."/>
            <person name="Nakamura H."/>
            <person name="Ohtoshi R."/>
            <person name="Tomita M."/>
            <person name="Numata K."/>
            <person name="Arakawa K."/>
        </authorList>
    </citation>
    <scope>NUCLEOTIDE SEQUENCE [LARGE SCALE GENOMIC DNA]</scope>
</reference>
<feature type="compositionally biased region" description="Polar residues" evidence="1">
    <location>
        <begin position="60"/>
        <end position="70"/>
    </location>
</feature>
<evidence type="ECO:0000256" key="1">
    <source>
        <dbReference type="SAM" id="MobiDB-lite"/>
    </source>
</evidence>
<comment type="caution">
    <text evidence="2">The sequence shown here is derived from an EMBL/GenBank/DDBJ whole genome shotgun (WGS) entry which is preliminary data.</text>
</comment>
<dbReference type="AlphaFoldDB" id="A0A4C1TB09"/>
<organism evidence="2 3">
    <name type="scientific">Eumeta variegata</name>
    <name type="common">Bagworm moth</name>
    <name type="synonym">Eumeta japonica</name>
    <dbReference type="NCBI Taxonomy" id="151549"/>
    <lineage>
        <taxon>Eukaryota</taxon>
        <taxon>Metazoa</taxon>
        <taxon>Ecdysozoa</taxon>
        <taxon>Arthropoda</taxon>
        <taxon>Hexapoda</taxon>
        <taxon>Insecta</taxon>
        <taxon>Pterygota</taxon>
        <taxon>Neoptera</taxon>
        <taxon>Endopterygota</taxon>
        <taxon>Lepidoptera</taxon>
        <taxon>Glossata</taxon>
        <taxon>Ditrysia</taxon>
        <taxon>Tineoidea</taxon>
        <taxon>Psychidae</taxon>
        <taxon>Oiketicinae</taxon>
        <taxon>Eumeta</taxon>
    </lineage>
</organism>
<feature type="region of interest" description="Disordered" evidence="1">
    <location>
        <begin position="1"/>
        <end position="107"/>
    </location>
</feature>
<feature type="compositionally biased region" description="Basic residues" evidence="1">
    <location>
        <begin position="17"/>
        <end position="27"/>
    </location>
</feature>
<evidence type="ECO:0000313" key="3">
    <source>
        <dbReference type="Proteomes" id="UP000299102"/>
    </source>
</evidence>
<name>A0A4C1TB09_EUMVA</name>
<sequence>MLWKTKQRPPNPESRKSAKINKAKTPRPPRCSRNTETSTRPAALRSLSPRSGLRKRSKQSNRLLRNSRTLENVKRSTIHKHTRKPTDGTGQAGAVGGGEEREEACGG</sequence>
<protein>
    <submittedName>
        <fullName evidence="2">Uncharacterized protein</fullName>
    </submittedName>
</protein>
<proteinExistence type="predicted"/>
<dbReference type="EMBL" id="BGZK01000046">
    <property type="protein sequence ID" value="GBP11356.1"/>
    <property type="molecule type" value="Genomic_DNA"/>
</dbReference>
<dbReference type="Proteomes" id="UP000299102">
    <property type="component" value="Unassembled WGS sequence"/>
</dbReference>
<gene>
    <name evidence="2" type="ORF">EVAR_92879_1</name>
</gene>
<keyword evidence="3" id="KW-1185">Reference proteome</keyword>
<evidence type="ECO:0000313" key="2">
    <source>
        <dbReference type="EMBL" id="GBP11356.1"/>
    </source>
</evidence>
<accession>A0A4C1TB09</accession>